<dbReference type="EMBL" id="CAUWAG010000004">
    <property type="protein sequence ID" value="CAJ2503225.1"/>
    <property type="molecule type" value="Genomic_DNA"/>
</dbReference>
<protein>
    <submittedName>
        <fullName evidence="2">Uu.00g106190.m01.CDS01</fullName>
    </submittedName>
</protein>
<reference evidence="2" key="1">
    <citation type="submission" date="2023-10" db="EMBL/GenBank/DDBJ databases">
        <authorList>
            <person name="Hackl T."/>
        </authorList>
    </citation>
    <scope>NUCLEOTIDE SEQUENCE</scope>
</reference>
<evidence type="ECO:0000313" key="2">
    <source>
        <dbReference type="EMBL" id="CAJ2503225.1"/>
    </source>
</evidence>
<feature type="region of interest" description="Disordered" evidence="1">
    <location>
        <begin position="137"/>
        <end position="186"/>
    </location>
</feature>
<gene>
    <name evidence="2" type="ORF">KHLLAP_LOCUS3693</name>
</gene>
<organism evidence="2 3">
    <name type="scientific">Anthostomella pinea</name>
    <dbReference type="NCBI Taxonomy" id="933095"/>
    <lineage>
        <taxon>Eukaryota</taxon>
        <taxon>Fungi</taxon>
        <taxon>Dikarya</taxon>
        <taxon>Ascomycota</taxon>
        <taxon>Pezizomycotina</taxon>
        <taxon>Sordariomycetes</taxon>
        <taxon>Xylariomycetidae</taxon>
        <taxon>Xylariales</taxon>
        <taxon>Xylariaceae</taxon>
        <taxon>Anthostomella</taxon>
    </lineage>
</organism>
<feature type="compositionally biased region" description="Polar residues" evidence="1">
    <location>
        <begin position="155"/>
        <end position="166"/>
    </location>
</feature>
<keyword evidence="3" id="KW-1185">Reference proteome</keyword>
<feature type="region of interest" description="Disordered" evidence="1">
    <location>
        <begin position="332"/>
        <end position="358"/>
    </location>
</feature>
<proteinExistence type="predicted"/>
<name>A0AAI8YG02_9PEZI</name>
<accession>A0AAI8YG02</accession>
<sequence>MATQNHENPKDLLEKVHAFHDIRKSIREVASREEYRERLLNAILAETHHLRSKEAKNQTARRTVIDFLYRVFKRVWDKSRKEPFTATPQGDKKPHHDSPLWITYDDLKPFLDLTTEDSVTDKLLSLVKTKIGEDGKRLLQDANAPPVPEHKGHQSRPSNSGASTHQPARRPKDKEDHSKPDPKQDQAVLTAEEAINEGFYEDQGHVFHRSALPPWKLPLPIGIDVAKDIMAEASISELILGTGIEADQKMLWIGPRLTRRMTGNSEHFKNRDTHDVALMQFWLSFNMLQQWTQAMEREGEIIPLVMFLRTFMGTTIGELRAESAKKANLGLRVEKHASRLDPSGYEPGESSEGEKHGR</sequence>
<evidence type="ECO:0000313" key="3">
    <source>
        <dbReference type="Proteomes" id="UP001295740"/>
    </source>
</evidence>
<comment type="caution">
    <text evidence="2">The sequence shown here is derived from an EMBL/GenBank/DDBJ whole genome shotgun (WGS) entry which is preliminary data.</text>
</comment>
<evidence type="ECO:0000256" key="1">
    <source>
        <dbReference type="SAM" id="MobiDB-lite"/>
    </source>
</evidence>
<dbReference type="AlphaFoldDB" id="A0AAI8YG02"/>
<feature type="compositionally biased region" description="Basic and acidic residues" evidence="1">
    <location>
        <begin position="170"/>
        <end position="184"/>
    </location>
</feature>
<dbReference type="Proteomes" id="UP001295740">
    <property type="component" value="Unassembled WGS sequence"/>
</dbReference>